<evidence type="ECO:0000256" key="6">
    <source>
        <dbReference type="ARBA" id="ARBA00023136"/>
    </source>
</evidence>
<gene>
    <name evidence="8" type="ORF">FCL42_16720</name>
</gene>
<dbReference type="EMBL" id="SWCJ01000016">
    <property type="protein sequence ID" value="TKB51862.1"/>
    <property type="molecule type" value="Genomic_DNA"/>
</dbReference>
<evidence type="ECO:0000313" key="9">
    <source>
        <dbReference type="Proteomes" id="UP000305675"/>
    </source>
</evidence>
<feature type="transmembrane region" description="Helical" evidence="7">
    <location>
        <begin position="80"/>
        <end position="99"/>
    </location>
</feature>
<evidence type="ECO:0000256" key="5">
    <source>
        <dbReference type="ARBA" id="ARBA00022989"/>
    </source>
</evidence>
<feature type="transmembrane region" description="Helical" evidence="7">
    <location>
        <begin position="239"/>
        <end position="259"/>
    </location>
</feature>
<dbReference type="GO" id="GO:0042907">
    <property type="term" value="F:xanthine transmembrane transporter activity"/>
    <property type="evidence" value="ECO:0007669"/>
    <property type="project" value="TreeGrafter"/>
</dbReference>
<dbReference type="OrthoDB" id="9805749at2"/>
<keyword evidence="5 7" id="KW-1133">Transmembrane helix</keyword>
<comment type="caution">
    <text evidence="8">The sequence shown here is derived from an EMBL/GenBank/DDBJ whole genome shotgun (WGS) entry which is preliminary data.</text>
</comment>
<feature type="transmembrane region" description="Helical" evidence="7">
    <location>
        <begin position="357"/>
        <end position="379"/>
    </location>
</feature>
<accession>A0A4U1BLZ0</accession>
<feature type="transmembrane region" description="Helical" evidence="7">
    <location>
        <begin position="51"/>
        <end position="68"/>
    </location>
</feature>
<feature type="transmembrane region" description="Helical" evidence="7">
    <location>
        <begin position="139"/>
        <end position="161"/>
    </location>
</feature>
<evidence type="ECO:0000256" key="4">
    <source>
        <dbReference type="ARBA" id="ARBA00022692"/>
    </source>
</evidence>
<name>A0A4U1BLZ0_9GAMM</name>
<evidence type="ECO:0000256" key="2">
    <source>
        <dbReference type="ARBA" id="ARBA00008821"/>
    </source>
</evidence>
<feature type="transmembrane region" description="Helical" evidence="7">
    <location>
        <begin position="388"/>
        <end position="408"/>
    </location>
</feature>
<feature type="transmembrane region" description="Helical" evidence="7">
    <location>
        <begin position="20"/>
        <end position="45"/>
    </location>
</feature>
<feature type="transmembrane region" description="Helical" evidence="7">
    <location>
        <begin position="202"/>
        <end position="219"/>
    </location>
</feature>
<reference evidence="8 9" key="1">
    <citation type="submission" date="2019-04" db="EMBL/GenBank/DDBJ databases">
        <authorList>
            <person name="Hwang J.C."/>
        </authorList>
    </citation>
    <scope>NUCLEOTIDE SEQUENCE [LARGE SCALE GENOMIC DNA]</scope>
    <source>
        <strain evidence="8 9">IMCC35002</strain>
    </source>
</reference>
<feature type="transmembrane region" description="Helical" evidence="7">
    <location>
        <begin position="329"/>
        <end position="351"/>
    </location>
</feature>
<feature type="transmembrane region" description="Helical" evidence="7">
    <location>
        <begin position="111"/>
        <end position="132"/>
    </location>
</feature>
<evidence type="ECO:0000313" key="8">
    <source>
        <dbReference type="EMBL" id="TKB51862.1"/>
    </source>
</evidence>
<dbReference type="PANTHER" id="PTHR42810">
    <property type="entry name" value="PURINE PERMEASE C1399.01C-RELATED"/>
    <property type="match status" value="1"/>
</dbReference>
<keyword evidence="3" id="KW-0813">Transport</keyword>
<sequence length="458" mass="48508">MSSSDLIYGLHDRPTPGKAFLAALQHILAAFVAIITPPIIIASTLGLTHQLPYLVAMSLFVSGIASFIQARTFGRVGSGLMSIQGTNFSFVPILISAGFVLKGQGLSEEELLANIFGMTFAGSFIIIFVSFYLDKLKKIITPCVTGIVVTLIGLSLIKIGVTDMAGGFGAEDLGDIRHIGLGLFTLIIVLVFNVMRHPILRVASLVLGMFFGCLMAAVMGELSAPDLSHIDWFVLPMPFRYGIGFDFTLFIPIMVIYLVSVLEAIGDLTATSRASDEPTDGPVYRRRISNGILGDGVNCVIAAILQTFPCTTFSQNNGVITITGIASRYVGMLVGGILVVMGLFPIIGAVFQQLPTPVLGACTTFIFGTIALSGIRILAGVDFQRKQVITVAVSFGIGLGVVFVPEVLKDLSPMLQNVFGTAVSAGGITAMLCSLLLPGKEEAKVKEEDLVTSEDGAS</sequence>
<dbReference type="GO" id="GO:0005886">
    <property type="term" value="C:plasma membrane"/>
    <property type="evidence" value="ECO:0007669"/>
    <property type="project" value="TreeGrafter"/>
</dbReference>
<proteinExistence type="inferred from homology"/>
<dbReference type="Pfam" id="PF00860">
    <property type="entry name" value="Xan_ur_permease"/>
    <property type="match status" value="1"/>
</dbReference>
<keyword evidence="4 7" id="KW-0812">Transmembrane</keyword>
<comment type="similarity">
    <text evidence="2">Belongs to the nucleobase:cation symporter-2 (NCS2) (TC 2.A.40) family.</text>
</comment>
<evidence type="ECO:0000256" key="7">
    <source>
        <dbReference type="SAM" id="Phobius"/>
    </source>
</evidence>
<keyword evidence="6 7" id="KW-0472">Membrane</keyword>
<dbReference type="NCBIfam" id="NF037981">
    <property type="entry name" value="NCS2_1"/>
    <property type="match status" value="1"/>
</dbReference>
<dbReference type="PROSITE" id="PS01116">
    <property type="entry name" value="XANTH_URACIL_PERMASE"/>
    <property type="match status" value="1"/>
</dbReference>
<keyword evidence="9" id="KW-1185">Reference proteome</keyword>
<evidence type="ECO:0000256" key="3">
    <source>
        <dbReference type="ARBA" id="ARBA00022448"/>
    </source>
</evidence>
<dbReference type="NCBIfam" id="TIGR00801">
    <property type="entry name" value="ncs2"/>
    <property type="match status" value="1"/>
</dbReference>
<dbReference type="AlphaFoldDB" id="A0A4U1BLZ0"/>
<dbReference type="Proteomes" id="UP000305675">
    <property type="component" value="Unassembled WGS sequence"/>
</dbReference>
<protein>
    <submittedName>
        <fullName evidence="8">Xanthine permease XanP</fullName>
    </submittedName>
</protein>
<dbReference type="InterPro" id="IPR006043">
    <property type="entry name" value="NCS2"/>
</dbReference>
<feature type="transmembrane region" description="Helical" evidence="7">
    <location>
        <begin position="414"/>
        <end position="437"/>
    </location>
</feature>
<dbReference type="PANTHER" id="PTHR42810:SF2">
    <property type="entry name" value="PURINE PERMEASE C1399.01C-RELATED"/>
    <property type="match status" value="1"/>
</dbReference>
<dbReference type="InterPro" id="IPR006042">
    <property type="entry name" value="Xan_ur_permease"/>
</dbReference>
<organism evidence="8 9">
    <name type="scientific">Ferrimonas aestuarii</name>
    <dbReference type="NCBI Taxonomy" id="2569539"/>
    <lineage>
        <taxon>Bacteria</taxon>
        <taxon>Pseudomonadati</taxon>
        <taxon>Pseudomonadota</taxon>
        <taxon>Gammaproteobacteria</taxon>
        <taxon>Alteromonadales</taxon>
        <taxon>Ferrimonadaceae</taxon>
        <taxon>Ferrimonas</taxon>
    </lineage>
</organism>
<feature type="transmembrane region" description="Helical" evidence="7">
    <location>
        <begin position="176"/>
        <end position="195"/>
    </location>
</feature>
<dbReference type="RefSeq" id="WP_136864573.1">
    <property type="nucleotide sequence ID" value="NZ_SWCJ01000016.1"/>
</dbReference>
<comment type="subcellular location">
    <subcellularLocation>
        <location evidence="1">Membrane</location>
        <topology evidence="1">Multi-pass membrane protein</topology>
    </subcellularLocation>
</comment>
<evidence type="ECO:0000256" key="1">
    <source>
        <dbReference type="ARBA" id="ARBA00004141"/>
    </source>
</evidence>